<accession>A0A009IRA8</accession>
<dbReference type="RefSeq" id="WP_002047084.1">
    <property type="nucleotide sequence ID" value="NZ_JEWH01000012.1"/>
</dbReference>
<keyword evidence="1" id="KW-0472">Membrane</keyword>
<dbReference type="EMBL" id="JEWH01000012">
    <property type="protein sequence ID" value="EXB06368.1"/>
    <property type="molecule type" value="Genomic_DNA"/>
</dbReference>
<dbReference type="PATRIC" id="fig|1310613.3.peg.1274"/>
<comment type="caution">
    <text evidence="2">The sequence shown here is derived from an EMBL/GenBank/DDBJ whole genome shotgun (WGS) entry which is preliminary data.</text>
</comment>
<proteinExistence type="predicted"/>
<evidence type="ECO:0000313" key="2">
    <source>
        <dbReference type="EMBL" id="EXB06368.1"/>
    </source>
</evidence>
<gene>
    <name evidence="2" type="ORF">J512_1327</name>
</gene>
<sequence>MVVGLADVIAFLALLVSIYALYQNHKTNQRQARLMEMEIKLNQFLIQKEEDDFISKQTADIKARYFKIGSNNYRLRIWNDGLGEARNVSLSFANTYLVPLLQDDVDSKFPLNLDSKQSVTLLASVSFDTPTKHSIQVSWDDDVKNGNSKELTLTL</sequence>
<feature type="transmembrane region" description="Helical" evidence="1">
    <location>
        <begin position="6"/>
        <end position="22"/>
    </location>
</feature>
<keyword evidence="1" id="KW-0812">Transmembrane</keyword>
<evidence type="ECO:0000313" key="3">
    <source>
        <dbReference type="Proteomes" id="UP000020595"/>
    </source>
</evidence>
<keyword evidence="1" id="KW-1133">Transmembrane helix</keyword>
<protein>
    <submittedName>
        <fullName evidence="2">Uncharacterized protein</fullName>
    </submittedName>
</protein>
<name>A0A009IRA8_ACIB9</name>
<dbReference type="AlphaFoldDB" id="A0A009IRA8"/>
<reference evidence="2 3" key="1">
    <citation type="submission" date="2014-02" db="EMBL/GenBank/DDBJ databases">
        <title>Comparative genomics and transcriptomics to identify genetic mechanisms underlying the emergence of carbapenem resistant Acinetobacter baumannii (CRAb).</title>
        <authorList>
            <person name="Harris A.D."/>
            <person name="Johnson K.J."/>
            <person name="George J."/>
            <person name="Shefchek K."/>
            <person name="Daugherty S.C."/>
            <person name="Parankush S."/>
            <person name="Sadzewicz L."/>
            <person name="Tallon L."/>
            <person name="Sengamalay N."/>
            <person name="Hazen T.H."/>
            <person name="Rasko D.A."/>
        </authorList>
    </citation>
    <scope>NUCLEOTIDE SEQUENCE [LARGE SCALE GENOMIC DNA]</scope>
    <source>
        <strain evidence="2 3">1295743</strain>
    </source>
</reference>
<dbReference type="Proteomes" id="UP000020595">
    <property type="component" value="Unassembled WGS sequence"/>
</dbReference>
<organism evidence="2 3">
    <name type="scientific">Acinetobacter baumannii (strain 1295743)</name>
    <dbReference type="NCBI Taxonomy" id="1310613"/>
    <lineage>
        <taxon>Bacteria</taxon>
        <taxon>Pseudomonadati</taxon>
        <taxon>Pseudomonadota</taxon>
        <taxon>Gammaproteobacteria</taxon>
        <taxon>Moraxellales</taxon>
        <taxon>Moraxellaceae</taxon>
        <taxon>Acinetobacter</taxon>
        <taxon>Acinetobacter calcoaceticus/baumannii complex</taxon>
    </lineage>
</organism>
<evidence type="ECO:0000256" key="1">
    <source>
        <dbReference type="SAM" id="Phobius"/>
    </source>
</evidence>